<keyword evidence="1" id="KW-0614">Plasmid</keyword>
<reference evidence="2 3" key="2">
    <citation type="journal article" date="2017" name="Nat. Microbiol.">
        <title>Natural product diversity associated with the nematode symbionts Photorhabdus and Xenorhabdus.</title>
        <authorList>
            <person name="Tobias N.J."/>
            <person name="Wolff H."/>
            <person name="Djahanschiri B."/>
            <person name="Grundmann F."/>
            <person name="Kronenwerth M."/>
            <person name="Shi Y.M."/>
            <person name="Simonyi S."/>
            <person name="Grun P."/>
            <person name="Shapiro-Ilan D."/>
            <person name="Pidot S.J."/>
            <person name="Stinear T.P."/>
            <person name="Ebersberger I."/>
            <person name="Bode H.B."/>
        </authorList>
    </citation>
    <scope>NUCLEOTIDE SEQUENCE [LARGE SCALE GENOMIC DNA]</scope>
    <source>
        <strain evidence="2 3">DSM 17903</strain>
    </source>
</reference>
<dbReference type="EMBL" id="NJAI01000036">
    <property type="protein sequence ID" value="PHM50996.1"/>
    <property type="molecule type" value="Genomic_DNA"/>
</dbReference>
<evidence type="ECO:0000313" key="2">
    <source>
        <dbReference type="EMBL" id="PHM50996.1"/>
    </source>
</evidence>
<protein>
    <submittedName>
        <fullName evidence="2">Integrase</fullName>
    </submittedName>
</protein>
<gene>
    <name evidence="2" type="ORF">Xhom_04981</name>
</gene>
<geneLocation type="plasmid" evidence="1">
    <name>unnamed2</name>
</geneLocation>
<dbReference type="EMBL" id="KX517799">
    <property type="protein sequence ID" value="ARD69738.1"/>
    <property type="molecule type" value="Genomic_DNA"/>
</dbReference>
<dbReference type="Proteomes" id="UP000225433">
    <property type="component" value="Unassembled WGS sequence"/>
</dbReference>
<evidence type="ECO:0000313" key="1">
    <source>
        <dbReference type="EMBL" id="ARD69738.1"/>
    </source>
</evidence>
<sequence length="59" mass="7071">MESDMPLIRKAFKRLHYPTDIIAQCVRWYLSYALSLRDLEEIMAEQGIFIEQWTLPAIR</sequence>
<accession>A0A1V0M4F0</accession>
<organism evidence="1">
    <name type="scientific">Xenorhabdus hominickii</name>
    <dbReference type="NCBI Taxonomy" id="351679"/>
    <lineage>
        <taxon>Bacteria</taxon>
        <taxon>Pseudomonadati</taxon>
        <taxon>Pseudomonadota</taxon>
        <taxon>Gammaproteobacteria</taxon>
        <taxon>Enterobacterales</taxon>
        <taxon>Morganellaceae</taxon>
        <taxon>Xenorhabdus</taxon>
    </lineage>
</organism>
<name>A0A1V0M4F0_XENHO</name>
<evidence type="ECO:0000313" key="3">
    <source>
        <dbReference type="Proteomes" id="UP000225433"/>
    </source>
</evidence>
<dbReference type="AlphaFoldDB" id="A0A1V0M4F0"/>
<reference evidence="1" key="1">
    <citation type="journal article" date="2017" name="J. Invertebr. Pathol.">
        <title>Identification and bacterial characteristics of Xenorhabdus hominickii ANU101 from an entomopathogenic nematode, Steinernema monticolum.</title>
        <authorList>
            <person name="Park Y."/>
            <person name="Kang S."/>
            <person name="Sadekuzzaman M."/>
            <person name="Kim H."/>
            <person name="Jung J.K."/>
            <person name="Kim Y."/>
        </authorList>
    </citation>
    <scope>NUCLEOTIDE SEQUENCE</scope>
    <source>
        <strain evidence="1">ANU101</strain>
        <plasmid evidence="1">unnamed2</plasmid>
    </source>
</reference>
<proteinExistence type="predicted"/>